<dbReference type="InParanoid" id="A0A1U8AW83"/>
<dbReference type="PANTHER" id="PTHR33318">
    <property type="entry name" value="ASPARTYL/GLUTAMYL-TRNA(ASN/GLN) AMIDOTRANSFERASE SUBUNIT"/>
    <property type="match status" value="1"/>
</dbReference>
<keyword evidence="2" id="KW-1185">Reference proteome</keyword>
<accession>A0A1U8AW83</accession>
<dbReference type="InterPro" id="IPR039300">
    <property type="entry name" value="JASON"/>
</dbReference>
<protein>
    <submittedName>
        <fullName evidence="3">Protein JASON-like isoform X1</fullName>
    </submittedName>
</protein>
<gene>
    <name evidence="3" type="primary">LOC104608095</name>
</gene>
<dbReference type="OrthoDB" id="1932581at2759"/>
<organism evidence="2 3">
    <name type="scientific">Nelumbo nucifera</name>
    <name type="common">Sacred lotus</name>
    <dbReference type="NCBI Taxonomy" id="4432"/>
    <lineage>
        <taxon>Eukaryota</taxon>
        <taxon>Viridiplantae</taxon>
        <taxon>Streptophyta</taxon>
        <taxon>Embryophyta</taxon>
        <taxon>Tracheophyta</taxon>
        <taxon>Spermatophyta</taxon>
        <taxon>Magnoliopsida</taxon>
        <taxon>Proteales</taxon>
        <taxon>Nelumbonaceae</taxon>
        <taxon>Nelumbo</taxon>
    </lineage>
</organism>
<feature type="region of interest" description="Disordered" evidence="1">
    <location>
        <begin position="254"/>
        <end position="285"/>
    </location>
</feature>
<reference evidence="3" key="1">
    <citation type="submission" date="2025-08" db="UniProtKB">
        <authorList>
            <consortium name="RefSeq"/>
        </authorList>
    </citation>
    <scope>IDENTIFICATION</scope>
</reference>
<dbReference type="RefSeq" id="XP_010272275.1">
    <property type="nucleotide sequence ID" value="XM_010273973.2"/>
</dbReference>
<feature type="region of interest" description="Disordered" evidence="1">
    <location>
        <begin position="499"/>
        <end position="525"/>
    </location>
</feature>
<dbReference type="GO" id="GO:0007142">
    <property type="term" value="P:male meiosis II"/>
    <property type="evidence" value="ECO:0007669"/>
    <property type="project" value="InterPro"/>
</dbReference>
<sequence length="525" mass="58518">MCFRFDRVPGFIFRLLRKMGCFFGCFRIKDADRSQSHIISDSVASKGKQGGSIASRNQLSSLLLSEEKEGFPCEDLENHNPGSPLPDVYGDGDVRELKDEAKFLKACGALLETPAEIRKASEKIKDAAIHNGDSEPSNFHSWLPGASIKKLQWDEHPNQISISPVKLCEELGKESDSQNHTSVSSMPKGQELVGRDYTRHHECSEVENPSTAITFPLHPSTNETSALVTPEIPAIASESKNKCVRFKCELDTENLPSNGKSLKSNSSGRHNESESSPYPTPLKLTDEMQTPGTIYPVNLDKYGNGNNARIRSQYVYPVLNPVENFSQWKALKEEDFSTHQEQLGHTGDSLEEIASAVPEYASVSYSNKLEMEQERENMAVKESKVDASLSHWLKPSSPPKDDADQNCGVFPGGRSYSSKTSDGDRPILGMVAAHWNDEEPSRISSKWWDGNGIPNSTNKYKEDQKVHWHATPFEERLEKALSEESLGYKRKLVNGRPINFEENEETDTAVSRLPSSLHPESVVSF</sequence>
<feature type="compositionally biased region" description="Polar residues" evidence="1">
    <location>
        <begin position="178"/>
        <end position="187"/>
    </location>
</feature>
<dbReference type="Proteomes" id="UP000189703">
    <property type="component" value="Unplaced"/>
</dbReference>
<dbReference type="FunCoup" id="A0A1U8AW83">
    <property type="interactions" value="606"/>
</dbReference>
<evidence type="ECO:0000313" key="3">
    <source>
        <dbReference type="RefSeq" id="XP_010272275.1"/>
    </source>
</evidence>
<evidence type="ECO:0000256" key="1">
    <source>
        <dbReference type="SAM" id="MobiDB-lite"/>
    </source>
</evidence>
<proteinExistence type="predicted"/>
<evidence type="ECO:0000313" key="2">
    <source>
        <dbReference type="Proteomes" id="UP000189703"/>
    </source>
</evidence>
<dbReference type="KEGG" id="nnu:104608095"/>
<dbReference type="STRING" id="4432.A0A1U8AW83"/>
<dbReference type="eggNOG" id="ENOG502QUII">
    <property type="taxonomic scope" value="Eukaryota"/>
</dbReference>
<dbReference type="GeneID" id="104608095"/>
<feature type="region of interest" description="Disordered" evidence="1">
    <location>
        <begin position="172"/>
        <end position="192"/>
    </location>
</feature>
<name>A0A1U8AW83_NELNU</name>
<dbReference type="PANTHER" id="PTHR33318:SF7">
    <property type="entry name" value="PROTEIN JASON"/>
    <property type="match status" value="1"/>
</dbReference>
<feature type="compositionally biased region" description="Low complexity" evidence="1">
    <location>
        <begin position="255"/>
        <end position="268"/>
    </location>
</feature>
<dbReference type="AlphaFoldDB" id="A0A1U8AW83"/>
<dbReference type="OMA" id="MACFLDC"/>